<sequence length="374" mass="43170">MEEHKMKRSILKLFCRVSLRFLLLCLFLLCFIYVCKVRLDTKRCDVRAVDPEYAKRAKAYAKRVAESECRPDFARTSMQRLFKDRYSANLTVFTSKNHRNKSGYKYKPPFGFHSYMEQLEAILDMMPEDDLPKPFESKSCKRCVVIGSGGILRGLEMGRIVDQFDIIIRLNNAPVTGYTQDVGNKTTIRMTYPEGAPVSKEEYLHSSLFVTVLFKSADFVWLQSVLKNETLSTWNRLFFWKSVAEQIPLKATQFRILNPLIVKETALDILQYPHPFYKWIGWEKNIPTIGVTAVVLATHLCDEVSLVGFGYDLSQPDIALHYYDTRCMNTMNMQPMHDITKETELLQRLVTAGVVTDLSGGIHCEFRDQHPVET</sequence>
<evidence type="ECO:0000313" key="25">
    <source>
        <dbReference type="Ensembl" id="ENSLLEP00000006041.1"/>
    </source>
</evidence>
<keyword evidence="9" id="KW-0443">Lipid metabolism</keyword>
<comment type="catalytic activity">
    <reaction evidence="21">
        <text>a beta-D-Gal-(1&lt;-&gt;1')-ceramide + CMP-N-acetyl-beta-neuraminate = N-acetyl-alpha-neuraminosyl-(2-&gt;3)-beta-D-galactosyl-(1&lt;-&gt;1')-ceramide + CMP + H(+)</text>
        <dbReference type="Rhea" id="RHEA:41780"/>
        <dbReference type="ChEBI" id="CHEBI:15378"/>
        <dbReference type="ChEBI" id="CHEBI:57812"/>
        <dbReference type="ChEBI" id="CHEBI:60377"/>
        <dbReference type="ChEBI" id="CHEBI:82643"/>
        <dbReference type="ChEBI" id="CHEBI:143593"/>
    </reaction>
    <physiologicalReaction direction="left-to-right" evidence="21">
        <dbReference type="Rhea" id="RHEA:41781"/>
    </physiologicalReaction>
</comment>
<evidence type="ECO:0000256" key="5">
    <source>
        <dbReference type="ARBA" id="ARBA00022692"/>
    </source>
</evidence>
<evidence type="ECO:0000256" key="4">
    <source>
        <dbReference type="ARBA" id="ARBA00022679"/>
    </source>
</evidence>
<dbReference type="OrthoDB" id="10264956at2759"/>
<evidence type="ECO:0000256" key="3">
    <source>
        <dbReference type="ARBA" id="ARBA00022676"/>
    </source>
</evidence>
<keyword evidence="5" id="KW-0812">Transmembrane</keyword>
<dbReference type="CDD" id="cd23983">
    <property type="entry name" value="GT29_ST3GAL5"/>
    <property type="match status" value="1"/>
</dbReference>
<dbReference type="GO" id="GO:0047291">
    <property type="term" value="F:lactosylceramide alpha-2,3-sialyltransferase activity"/>
    <property type="evidence" value="ECO:0007669"/>
    <property type="project" value="UniProtKB-EC"/>
</dbReference>
<keyword evidence="3" id="KW-0328">Glycosyltransferase</keyword>
<dbReference type="PANTHER" id="PTHR13713">
    <property type="entry name" value="SIALYLTRANSFERASE"/>
    <property type="match status" value="1"/>
</dbReference>
<reference evidence="25" key="2">
    <citation type="submission" date="2025-09" db="UniProtKB">
        <authorList>
            <consortium name="Ensembl"/>
        </authorList>
    </citation>
    <scope>IDENTIFICATION</scope>
</reference>
<dbReference type="GO" id="GO:0006629">
    <property type="term" value="P:lipid metabolic process"/>
    <property type="evidence" value="ECO:0007669"/>
    <property type="project" value="UniProtKB-KW"/>
</dbReference>
<evidence type="ECO:0000256" key="6">
    <source>
        <dbReference type="ARBA" id="ARBA00022968"/>
    </source>
</evidence>
<keyword evidence="11" id="KW-1015">Disulfide bond</keyword>
<comment type="similarity">
    <text evidence="2">Belongs to the glycosyltransferase 29 family.</text>
</comment>
<dbReference type="InterPro" id="IPR001675">
    <property type="entry name" value="Glyco_trans_29"/>
</dbReference>
<reference evidence="25" key="1">
    <citation type="submission" date="2025-08" db="UniProtKB">
        <authorList>
            <consortium name="Ensembl"/>
        </authorList>
    </citation>
    <scope>IDENTIFICATION</scope>
</reference>
<keyword evidence="10" id="KW-0472">Membrane</keyword>
<evidence type="ECO:0000256" key="19">
    <source>
        <dbReference type="ARBA" id="ARBA00043651"/>
    </source>
</evidence>
<comment type="subcellular location">
    <subcellularLocation>
        <location evidence="1">Golgi apparatus membrane</location>
        <topology evidence="1">Single-pass type II membrane protein</topology>
    </subcellularLocation>
</comment>
<evidence type="ECO:0000256" key="9">
    <source>
        <dbReference type="ARBA" id="ARBA00023098"/>
    </source>
</evidence>
<evidence type="ECO:0000256" key="16">
    <source>
        <dbReference type="ARBA" id="ARBA00041896"/>
    </source>
</evidence>
<name>A0A8C5M0K1_9ANUR</name>
<keyword evidence="12" id="KW-0325">Glycoprotein</keyword>
<dbReference type="Pfam" id="PF00777">
    <property type="entry name" value="Glyco_transf_29"/>
    <property type="match status" value="1"/>
</dbReference>
<evidence type="ECO:0000256" key="23">
    <source>
        <dbReference type="ARBA" id="ARBA00049539"/>
    </source>
</evidence>
<organism evidence="25 26">
    <name type="scientific">Leptobrachium leishanense</name>
    <name type="common">Leishan spiny toad</name>
    <dbReference type="NCBI Taxonomy" id="445787"/>
    <lineage>
        <taxon>Eukaryota</taxon>
        <taxon>Metazoa</taxon>
        <taxon>Chordata</taxon>
        <taxon>Craniata</taxon>
        <taxon>Vertebrata</taxon>
        <taxon>Euteleostomi</taxon>
        <taxon>Amphibia</taxon>
        <taxon>Batrachia</taxon>
        <taxon>Anura</taxon>
        <taxon>Pelobatoidea</taxon>
        <taxon>Megophryidae</taxon>
        <taxon>Leptobrachium</taxon>
    </lineage>
</organism>
<dbReference type="FunFam" id="3.90.1480.20:FF:000006">
    <property type="entry name" value="ST3 beta-galactoside alpha-2,3-sialyltransferase 5"/>
    <property type="match status" value="1"/>
</dbReference>
<keyword evidence="6" id="KW-0735">Signal-anchor</keyword>
<evidence type="ECO:0000313" key="26">
    <source>
        <dbReference type="Proteomes" id="UP000694569"/>
    </source>
</evidence>
<evidence type="ECO:0000256" key="7">
    <source>
        <dbReference type="ARBA" id="ARBA00022989"/>
    </source>
</evidence>
<comment type="catalytic activity">
    <reaction evidence="22">
        <text>ganglioside GA2 (d18:1(4E)/18:0) + CMP-N-acetyl-beta-neuraminate = ganglioside GM2 (d18:1(4E)/18:0) + CMP + H(+)</text>
        <dbReference type="Rhea" id="RHEA:41776"/>
        <dbReference type="ChEBI" id="CHEBI:15378"/>
        <dbReference type="ChEBI" id="CHEBI:57812"/>
        <dbReference type="ChEBI" id="CHEBI:60377"/>
        <dbReference type="ChEBI" id="CHEBI:78485"/>
        <dbReference type="ChEBI" id="CHEBI:78486"/>
    </reaction>
    <physiologicalReaction direction="left-to-right" evidence="22">
        <dbReference type="Rhea" id="RHEA:41777"/>
    </physiologicalReaction>
</comment>
<keyword evidence="8" id="KW-0333">Golgi apparatus</keyword>
<evidence type="ECO:0000256" key="21">
    <source>
        <dbReference type="ARBA" id="ARBA00048050"/>
    </source>
</evidence>
<dbReference type="Proteomes" id="UP000694569">
    <property type="component" value="Unplaced"/>
</dbReference>
<comment type="catalytic activity">
    <reaction evidence="19">
        <text>a beta-D-Gal-(1-&gt;4)-beta-D-Glc-(1&lt;-&gt;1)-Cer(d18:1(4E)) + CMP-N-acetyl-beta-neuraminate = a ganglioside GM3 (d18:1(4E)) + CMP + H(+)</text>
        <dbReference type="Rhea" id="RHEA:18417"/>
        <dbReference type="ChEBI" id="CHEBI:15378"/>
        <dbReference type="ChEBI" id="CHEBI:17950"/>
        <dbReference type="ChEBI" id="CHEBI:57812"/>
        <dbReference type="ChEBI" id="CHEBI:60065"/>
        <dbReference type="ChEBI" id="CHEBI:60377"/>
        <dbReference type="EC" id="2.4.3.9"/>
    </reaction>
    <physiologicalReaction direction="left-to-right" evidence="19">
        <dbReference type="Rhea" id="RHEA:18418"/>
    </physiologicalReaction>
</comment>
<accession>A0A8C5M0K1</accession>
<dbReference type="EC" id="2.4.3.9" evidence="13"/>
<evidence type="ECO:0000256" key="24">
    <source>
        <dbReference type="PIRSR" id="PIRSR005557-2"/>
    </source>
</evidence>
<evidence type="ECO:0000256" key="22">
    <source>
        <dbReference type="ARBA" id="ARBA00048805"/>
    </source>
</evidence>
<proteinExistence type="inferred from homology"/>
<dbReference type="GO" id="GO:0000139">
    <property type="term" value="C:Golgi membrane"/>
    <property type="evidence" value="ECO:0007669"/>
    <property type="project" value="UniProtKB-SubCell"/>
</dbReference>
<dbReference type="AlphaFoldDB" id="A0A8C5M0K1"/>
<dbReference type="PANTHER" id="PTHR13713:SF60">
    <property type="entry name" value="LACTOSYLCERAMIDE ALPHA-2,3-SIALYLTRANSFERASE"/>
    <property type="match status" value="1"/>
</dbReference>
<dbReference type="InterPro" id="IPR012163">
    <property type="entry name" value="Sialyl_trans"/>
</dbReference>
<keyword evidence="26" id="KW-1185">Reference proteome</keyword>
<evidence type="ECO:0000256" key="14">
    <source>
        <dbReference type="ARBA" id="ARBA00039792"/>
    </source>
</evidence>
<evidence type="ECO:0000256" key="8">
    <source>
        <dbReference type="ARBA" id="ARBA00023034"/>
    </source>
</evidence>
<evidence type="ECO:0000256" key="20">
    <source>
        <dbReference type="ARBA" id="ARBA00045587"/>
    </source>
</evidence>
<protein>
    <recommendedName>
        <fullName evidence="14">Lactosylceramide alpha-2,3-sialyltransferase</fullName>
        <ecNumber evidence="13">2.4.3.9</ecNumber>
    </recommendedName>
    <alternativeName>
        <fullName evidence="15">CMP-NeuAc:lactosylceramide alpha-2,3-sialyltransferase</fullName>
    </alternativeName>
    <alternativeName>
        <fullName evidence="18">Ganglioside GM3 synthase</fullName>
    </alternativeName>
    <alternativeName>
        <fullName evidence="17">ST3Gal V</fullName>
    </alternativeName>
    <alternativeName>
        <fullName evidence="16">Sialyltransferase 9</fullName>
    </alternativeName>
</protein>
<gene>
    <name evidence="25" type="primary">ST3GAL5</name>
</gene>
<evidence type="ECO:0000256" key="12">
    <source>
        <dbReference type="ARBA" id="ARBA00023180"/>
    </source>
</evidence>
<evidence type="ECO:0000256" key="11">
    <source>
        <dbReference type="ARBA" id="ARBA00023157"/>
    </source>
</evidence>
<evidence type="ECO:0000256" key="10">
    <source>
        <dbReference type="ARBA" id="ARBA00023136"/>
    </source>
</evidence>
<dbReference type="InterPro" id="IPR051142">
    <property type="entry name" value="Glycosyltransferase_29"/>
</dbReference>
<evidence type="ECO:0000256" key="13">
    <source>
        <dbReference type="ARBA" id="ARBA00039111"/>
    </source>
</evidence>
<dbReference type="GeneTree" id="ENSGT00940000157929"/>
<dbReference type="PIRSF" id="PIRSF005557">
    <property type="entry name" value="Sialyl_trans"/>
    <property type="match status" value="1"/>
</dbReference>
<evidence type="ECO:0000256" key="2">
    <source>
        <dbReference type="ARBA" id="ARBA00006003"/>
    </source>
</evidence>
<keyword evidence="4" id="KW-0808">Transferase</keyword>
<dbReference type="Gene3D" id="3.90.1480.20">
    <property type="entry name" value="Glycosyl transferase family 29"/>
    <property type="match status" value="1"/>
</dbReference>
<dbReference type="Ensembl" id="ENSLLET00000006292.1">
    <property type="protein sequence ID" value="ENSLLEP00000006041.1"/>
    <property type="gene ID" value="ENSLLEG00000003807.1"/>
</dbReference>
<feature type="disulfide bond" evidence="24">
    <location>
        <begin position="143"/>
        <end position="301"/>
    </location>
</feature>
<evidence type="ECO:0000256" key="15">
    <source>
        <dbReference type="ARBA" id="ARBA00041341"/>
    </source>
</evidence>
<dbReference type="InterPro" id="IPR038578">
    <property type="entry name" value="GT29-like_sf"/>
</dbReference>
<evidence type="ECO:0000256" key="18">
    <source>
        <dbReference type="ARBA" id="ARBA00042545"/>
    </source>
</evidence>
<comment type="catalytic activity">
    <reaction evidence="23">
        <text>ganglioside GA1 (d18:1(4E)/18:0) + CMP-N-acetyl-beta-neuraminate = ganglioside GM1 (d18:1(4E)/18:0) + CMP + H(+)</text>
        <dbReference type="Rhea" id="RHEA:41784"/>
        <dbReference type="ChEBI" id="CHEBI:15378"/>
        <dbReference type="ChEBI" id="CHEBI:57812"/>
        <dbReference type="ChEBI" id="CHEBI:60377"/>
        <dbReference type="ChEBI" id="CHEBI:73110"/>
        <dbReference type="ChEBI" id="CHEBI:78484"/>
    </reaction>
    <physiologicalReaction direction="left-to-right" evidence="23">
        <dbReference type="Rhea" id="RHEA:41785"/>
    </physiologicalReaction>
</comment>
<comment type="function">
    <text evidence="20">Transfers the sialyl group (N-acetyl-alpha-neuraminyl or NeuAc) from CMP-NeuAc to the non-reducing terminal galactose (Gal) of glycosphingolipids forming gangliosides (important molecules involved in the regulation of multiple cellular processes, including cell proliferation and differentiation, apoptosis, embryogenesis, development, and oncogenesis). Mainly involved in the biosynthesis of ganglioside GM3 but can also use different glycolipids as substrate acceptors such as D-galactosylceramide (GalCer), asialo-GM2 (GA2) and asialo-GM1 (GA1), although less preferentially than beta-D-Gal-(1-&gt;4)-beta-D-Glc-(1&lt;-&gt;1)-Cer (LacCer).</text>
</comment>
<keyword evidence="7" id="KW-1133">Transmembrane helix</keyword>
<evidence type="ECO:0000256" key="1">
    <source>
        <dbReference type="ARBA" id="ARBA00004323"/>
    </source>
</evidence>
<evidence type="ECO:0000256" key="17">
    <source>
        <dbReference type="ARBA" id="ARBA00041976"/>
    </source>
</evidence>